<dbReference type="AlphaFoldDB" id="A0A9D2MP04"/>
<evidence type="ECO:0000313" key="2">
    <source>
        <dbReference type="EMBL" id="HJB90039.1"/>
    </source>
</evidence>
<organism evidence="2 3">
    <name type="scientific">Candidatus Eisenbergiella merdigallinarum</name>
    <dbReference type="NCBI Taxonomy" id="2838552"/>
    <lineage>
        <taxon>Bacteria</taxon>
        <taxon>Bacillati</taxon>
        <taxon>Bacillota</taxon>
        <taxon>Clostridia</taxon>
        <taxon>Lachnospirales</taxon>
        <taxon>Lachnospiraceae</taxon>
        <taxon>Eisenbergiella</taxon>
    </lineage>
</organism>
<comment type="caution">
    <text evidence="2">The sequence shown here is derived from an EMBL/GenBank/DDBJ whole genome shotgun (WGS) entry which is preliminary data.</text>
</comment>
<proteinExistence type="predicted"/>
<dbReference type="Proteomes" id="UP000886883">
    <property type="component" value="Unassembled WGS sequence"/>
</dbReference>
<name>A0A9D2MP04_9FIRM</name>
<evidence type="ECO:0000313" key="3">
    <source>
        <dbReference type="Proteomes" id="UP000886883"/>
    </source>
</evidence>
<reference evidence="2" key="1">
    <citation type="journal article" date="2021" name="PeerJ">
        <title>Extensive microbial diversity within the chicken gut microbiome revealed by metagenomics and culture.</title>
        <authorList>
            <person name="Gilroy R."/>
            <person name="Ravi A."/>
            <person name="Getino M."/>
            <person name="Pursley I."/>
            <person name="Horton D.L."/>
            <person name="Alikhan N.F."/>
            <person name="Baker D."/>
            <person name="Gharbi K."/>
            <person name="Hall N."/>
            <person name="Watson M."/>
            <person name="Adriaenssens E.M."/>
            <person name="Foster-Nyarko E."/>
            <person name="Jarju S."/>
            <person name="Secka A."/>
            <person name="Antonio M."/>
            <person name="Oren A."/>
            <person name="Chaudhuri R.R."/>
            <person name="La Ragione R."/>
            <person name="Hildebrand F."/>
            <person name="Pallen M.J."/>
        </authorList>
    </citation>
    <scope>NUCLEOTIDE SEQUENCE</scope>
    <source>
        <strain evidence="2">USAMLcec3-2134</strain>
    </source>
</reference>
<protein>
    <submittedName>
        <fullName evidence="2">Uncharacterized protein</fullName>
    </submittedName>
</protein>
<reference evidence="2" key="2">
    <citation type="submission" date="2021-04" db="EMBL/GenBank/DDBJ databases">
        <authorList>
            <person name="Gilroy R."/>
        </authorList>
    </citation>
    <scope>NUCLEOTIDE SEQUENCE</scope>
    <source>
        <strain evidence="2">USAMLcec3-2134</strain>
    </source>
</reference>
<accession>A0A9D2MP04</accession>
<sequence length="179" mass="19594">MGNLIFVIIIAVIIVNSAKKAQGGSPKAAGRSGKRAAGDGAMGRAGAGTDSTMKDRTKADGAKKTWASQWTQTARGAASRAAQKGRAVSDEPDQELSTTEYLRQKALEDSREHAAEKQQENLRLYRETGGKAPGQRHLEWEDMPRGMKLVRCGYCGAENLIPERDRPQDHTCYFCREDL</sequence>
<dbReference type="EMBL" id="DWXE01000005">
    <property type="protein sequence ID" value="HJB90039.1"/>
    <property type="molecule type" value="Genomic_DNA"/>
</dbReference>
<evidence type="ECO:0000256" key="1">
    <source>
        <dbReference type="SAM" id="MobiDB-lite"/>
    </source>
</evidence>
<gene>
    <name evidence="2" type="ORF">H9763_01050</name>
</gene>
<feature type="region of interest" description="Disordered" evidence="1">
    <location>
        <begin position="21"/>
        <end position="98"/>
    </location>
</feature>
<feature type="compositionally biased region" description="Basic and acidic residues" evidence="1">
    <location>
        <begin position="52"/>
        <end position="63"/>
    </location>
</feature>